<dbReference type="PANTHER" id="PTHR48081">
    <property type="entry name" value="AB HYDROLASE SUPERFAMILY PROTEIN C4A8.06C"/>
    <property type="match status" value="1"/>
</dbReference>
<dbReference type="InterPro" id="IPR050300">
    <property type="entry name" value="GDXG_lipolytic_enzyme"/>
</dbReference>
<dbReference type="GO" id="GO:0016787">
    <property type="term" value="F:hydrolase activity"/>
    <property type="evidence" value="ECO:0007669"/>
    <property type="project" value="UniProtKB-KW"/>
</dbReference>
<dbReference type="RefSeq" id="WP_072836234.1">
    <property type="nucleotide sequence ID" value="NZ_FQUU01000014.1"/>
</dbReference>
<dbReference type="STRING" id="1121884.SAMN02745131_03085"/>
<dbReference type="EMBL" id="FQUU01000014">
    <property type="protein sequence ID" value="SHF61261.1"/>
    <property type="molecule type" value="Genomic_DNA"/>
</dbReference>
<dbReference type="OrthoDB" id="9777975at2"/>
<dbReference type="Pfam" id="PF20434">
    <property type="entry name" value="BD-FAE"/>
    <property type="match status" value="1"/>
</dbReference>
<dbReference type="InterPro" id="IPR029058">
    <property type="entry name" value="AB_hydrolase_fold"/>
</dbReference>
<dbReference type="AlphaFoldDB" id="A0A1M5D2Q8"/>
<dbReference type="InterPro" id="IPR049492">
    <property type="entry name" value="BD-FAE-like_dom"/>
</dbReference>
<keyword evidence="1" id="KW-0378">Hydrolase</keyword>
<sequence length="285" mass="31197">MHRIKNTIVIAIFTLLVSCKKEIESSAPSLSAETLTNQAYGADAAQKMDIYLPAGRSPDSTKLIVMIHGGAWVTGDKTDFASFIPILQQRLPSYAIANINYKLATNTSNHFPSQENDMKTAIKYLLEHSAGYAISQKLVLLGASSGAHLATLQAYKYATPKVSAVVDFFGPVDMVDLYNSTTIPFNRSLIEALMSGTPTTNPLLYQQSSPLNFVTAQSPPTIIFHGDKDEIVPVAQSIALRDKLQSLGVTNQLFIYPNLGHDIWPDPIMTDAFNKTEAFIRSNVK</sequence>
<accession>A0A1M5D2Q8</accession>
<reference evidence="3 4" key="1">
    <citation type="submission" date="2016-11" db="EMBL/GenBank/DDBJ databases">
        <authorList>
            <person name="Jaros S."/>
            <person name="Januszkiewicz K."/>
            <person name="Wedrychowicz H."/>
        </authorList>
    </citation>
    <scope>NUCLEOTIDE SEQUENCE [LARGE SCALE GENOMIC DNA]</scope>
    <source>
        <strain evidence="3 4">DSM 18119</strain>
    </source>
</reference>
<evidence type="ECO:0000259" key="2">
    <source>
        <dbReference type="Pfam" id="PF20434"/>
    </source>
</evidence>
<proteinExistence type="predicted"/>
<dbReference type="Gene3D" id="3.40.50.1820">
    <property type="entry name" value="alpha/beta hydrolase"/>
    <property type="match status" value="1"/>
</dbReference>
<evidence type="ECO:0000313" key="3">
    <source>
        <dbReference type="EMBL" id="SHF61261.1"/>
    </source>
</evidence>
<keyword evidence="4" id="KW-1185">Reference proteome</keyword>
<dbReference type="SUPFAM" id="SSF53474">
    <property type="entry name" value="alpha/beta-Hydrolases"/>
    <property type="match status" value="1"/>
</dbReference>
<evidence type="ECO:0000256" key="1">
    <source>
        <dbReference type="ARBA" id="ARBA00022801"/>
    </source>
</evidence>
<dbReference type="Proteomes" id="UP000184048">
    <property type="component" value="Unassembled WGS sequence"/>
</dbReference>
<feature type="domain" description="BD-FAE-like" evidence="2">
    <location>
        <begin position="48"/>
        <end position="244"/>
    </location>
</feature>
<organism evidence="3 4">
    <name type="scientific">Flavisolibacter ginsengisoli DSM 18119</name>
    <dbReference type="NCBI Taxonomy" id="1121884"/>
    <lineage>
        <taxon>Bacteria</taxon>
        <taxon>Pseudomonadati</taxon>
        <taxon>Bacteroidota</taxon>
        <taxon>Chitinophagia</taxon>
        <taxon>Chitinophagales</taxon>
        <taxon>Chitinophagaceae</taxon>
        <taxon>Flavisolibacter</taxon>
    </lineage>
</organism>
<protein>
    <submittedName>
        <fullName evidence="3">Acetyl esterase/lipase</fullName>
    </submittedName>
</protein>
<dbReference type="PROSITE" id="PS51257">
    <property type="entry name" value="PROKAR_LIPOPROTEIN"/>
    <property type="match status" value="1"/>
</dbReference>
<name>A0A1M5D2Q8_9BACT</name>
<evidence type="ECO:0000313" key="4">
    <source>
        <dbReference type="Proteomes" id="UP000184048"/>
    </source>
</evidence>
<gene>
    <name evidence="3" type="ORF">SAMN02745131_03085</name>
</gene>